<dbReference type="EMBL" id="JANUAU010000013">
    <property type="protein sequence ID" value="MCS3679169.1"/>
    <property type="molecule type" value="Genomic_DNA"/>
</dbReference>
<keyword evidence="1" id="KW-1133">Transmembrane helix</keyword>
<sequence length="35" mass="3985">MNTLSFDKVAFVVSVLVISFLLGYSARQNGFFRTR</sequence>
<keyword evidence="1" id="KW-0472">Membrane</keyword>
<evidence type="ECO:0000313" key="2">
    <source>
        <dbReference type="EMBL" id="MCS3679169.1"/>
    </source>
</evidence>
<feature type="transmembrane region" description="Helical" evidence="1">
    <location>
        <begin position="6"/>
        <end position="26"/>
    </location>
</feature>
<accession>A0A9X2TFL4</accession>
<name>A0A9X2TFL4_9BACT</name>
<protein>
    <submittedName>
        <fullName evidence="2">Uncharacterized protein</fullName>
    </submittedName>
</protein>
<proteinExistence type="predicted"/>
<organism evidence="2 3">
    <name type="scientific">Salinibacter ruber</name>
    <dbReference type="NCBI Taxonomy" id="146919"/>
    <lineage>
        <taxon>Bacteria</taxon>
        <taxon>Pseudomonadati</taxon>
        <taxon>Rhodothermota</taxon>
        <taxon>Rhodothermia</taxon>
        <taxon>Rhodothermales</taxon>
        <taxon>Salinibacteraceae</taxon>
        <taxon>Salinibacter</taxon>
    </lineage>
</organism>
<reference evidence="2" key="1">
    <citation type="submission" date="2022-08" db="EMBL/GenBank/DDBJ databases">
        <title>Genomic Encyclopedia of Type Strains, Phase V (KMG-V): Genome sequencing to study the core and pangenomes of soil and plant-associated prokaryotes.</title>
        <authorList>
            <person name="Whitman W."/>
        </authorList>
    </citation>
    <scope>NUCLEOTIDE SEQUENCE</scope>
    <source>
        <strain evidence="2">0</strain>
    </source>
</reference>
<evidence type="ECO:0000313" key="3">
    <source>
        <dbReference type="Proteomes" id="UP001155027"/>
    </source>
</evidence>
<evidence type="ECO:0000256" key="1">
    <source>
        <dbReference type="SAM" id="Phobius"/>
    </source>
</evidence>
<comment type="caution">
    <text evidence="2">The sequence shown here is derived from an EMBL/GenBank/DDBJ whole genome shotgun (WGS) entry which is preliminary data.</text>
</comment>
<dbReference type="AlphaFoldDB" id="A0A9X2TFL4"/>
<gene>
    <name evidence="2" type="ORF">GGP71_003118</name>
</gene>
<dbReference type="Proteomes" id="UP001155027">
    <property type="component" value="Unassembled WGS sequence"/>
</dbReference>
<keyword evidence="1" id="KW-0812">Transmembrane</keyword>